<feature type="transmembrane region" description="Helical" evidence="1">
    <location>
        <begin position="136"/>
        <end position="154"/>
    </location>
</feature>
<name>A0A923N6Y3_9BACT</name>
<feature type="transmembrane region" description="Helical" evidence="1">
    <location>
        <begin position="161"/>
        <end position="178"/>
    </location>
</feature>
<dbReference type="RefSeq" id="WP_187065624.1">
    <property type="nucleotide sequence ID" value="NZ_JACRVF010000001.1"/>
</dbReference>
<feature type="transmembrane region" description="Helical" evidence="1">
    <location>
        <begin position="184"/>
        <end position="200"/>
    </location>
</feature>
<protein>
    <recommendedName>
        <fullName evidence="4">Oligosaccharide repeat unit polymerase</fullName>
    </recommendedName>
</protein>
<evidence type="ECO:0000313" key="3">
    <source>
        <dbReference type="Proteomes" id="UP000603640"/>
    </source>
</evidence>
<keyword evidence="3" id="KW-1185">Reference proteome</keyword>
<evidence type="ECO:0008006" key="4">
    <source>
        <dbReference type="Google" id="ProtNLM"/>
    </source>
</evidence>
<feature type="transmembrane region" description="Helical" evidence="1">
    <location>
        <begin position="375"/>
        <end position="394"/>
    </location>
</feature>
<proteinExistence type="predicted"/>
<feature type="transmembrane region" description="Helical" evidence="1">
    <location>
        <begin position="345"/>
        <end position="368"/>
    </location>
</feature>
<feature type="transmembrane region" description="Helical" evidence="1">
    <location>
        <begin position="6"/>
        <end position="24"/>
    </location>
</feature>
<dbReference type="Proteomes" id="UP000603640">
    <property type="component" value="Unassembled WGS sequence"/>
</dbReference>
<comment type="caution">
    <text evidence="2">The sequence shown here is derived from an EMBL/GenBank/DDBJ whole genome shotgun (WGS) entry which is preliminary data.</text>
</comment>
<accession>A0A923N6Y3</accession>
<keyword evidence="1" id="KW-0812">Transmembrane</keyword>
<gene>
    <name evidence="2" type="ORF">H8S84_02105</name>
</gene>
<evidence type="ECO:0000256" key="1">
    <source>
        <dbReference type="SAM" id="Phobius"/>
    </source>
</evidence>
<keyword evidence="1" id="KW-0472">Membrane</keyword>
<keyword evidence="1" id="KW-1133">Transmembrane helix</keyword>
<reference evidence="2" key="1">
    <citation type="submission" date="2020-08" db="EMBL/GenBank/DDBJ databases">
        <title>Pontibacter sp. SD6 16S ribosomal RNA gene Genome sequencing and assembly.</title>
        <authorList>
            <person name="Kang M."/>
        </authorList>
    </citation>
    <scope>NUCLEOTIDE SEQUENCE</scope>
    <source>
        <strain evidence="2">SD6</strain>
    </source>
</reference>
<evidence type="ECO:0000313" key="2">
    <source>
        <dbReference type="EMBL" id="MBC5991625.1"/>
    </source>
</evidence>
<feature type="transmembrane region" description="Helical" evidence="1">
    <location>
        <begin position="36"/>
        <end position="55"/>
    </location>
</feature>
<feature type="transmembrane region" description="Helical" evidence="1">
    <location>
        <begin position="110"/>
        <end position="130"/>
    </location>
</feature>
<sequence length="429" mass="48206">MSGYHDPVLLCITVTAFSVVNFLLEIGKTIGIRSLTFMIATVQWVLGPFLSYSLLDPFDYYYMPVPQDVYFALAIPGVLLFALGLYSINDKYVNEAQLIAKLKTYLNEKHSVGLYLIFTGFLFSYLGPLFPGSLAFFFYLLSSLKYVGAFYVLLSNNNGKYLYFAGVFFFLFLDAFTSSMFHELLLWLAFTFLLLALNLKLKLFTKFSLLCLGFVFVFAVQAIKGDYRSAIWGGEVTEQVSKVDLLESSFETRIASEGLFNERNIHNFIYRINQGWIVGHVMAYTPKYQDHARGETIMEGVVATLLPRFLAPDKVTSGGAEYFEKYSGLILVEGTSMDLSPIGEAYANFATMGGATFMFFLGLLYAAVLSLVSKLSFTTPTLILWIPLLFQQAIKAESDITTGINHVTKAAVVIYLVYWVAKNIFKVKL</sequence>
<feature type="transmembrane region" description="Helical" evidence="1">
    <location>
        <begin position="207"/>
        <end position="223"/>
    </location>
</feature>
<dbReference type="EMBL" id="JACRVF010000001">
    <property type="protein sequence ID" value="MBC5991625.1"/>
    <property type="molecule type" value="Genomic_DNA"/>
</dbReference>
<feature type="transmembrane region" description="Helical" evidence="1">
    <location>
        <begin position="400"/>
        <end position="421"/>
    </location>
</feature>
<organism evidence="2 3">
    <name type="scientific">Pontibacter cellulosilyticus</name>
    <dbReference type="NCBI Taxonomy" id="1720253"/>
    <lineage>
        <taxon>Bacteria</taxon>
        <taxon>Pseudomonadati</taxon>
        <taxon>Bacteroidota</taxon>
        <taxon>Cytophagia</taxon>
        <taxon>Cytophagales</taxon>
        <taxon>Hymenobacteraceae</taxon>
        <taxon>Pontibacter</taxon>
    </lineage>
</organism>
<feature type="transmembrane region" description="Helical" evidence="1">
    <location>
        <begin position="70"/>
        <end position="89"/>
    </location>
</feature>
<dbReference type="AlphaFoldDB" id="A0A923N6Y3"/>